<feature type="domain" description="SpaA-like prealbumin fold" evidence="9">
    <location>
        <begin position="337"/>
        <end position="425"/>
    </location>
</feature>
<dbReference type="InterPro" id="IPR008966">
    <property type="entry name" value="Adhesion_dom_sf"/>
</dbReference>
<dbReference type="Proteomes" id="UP000013015">
    <property type="component" value="Unassembled WGS sequence"/>
</dbReference>
<evidence type="ECO:0000256" key="1">
    <source>
        <dbReference type="ARBA" id="ARBA00004168"/>
    </source>
</evidence>
<evidence type="ECO:0000259" key="10">
    <source>
        <dbReference type="Pfam" id="PF17961"/>
    </source>
</evidence>
<dbReference type="SUPFAM" id="SSF49401">
    <property type="entry name" value="Bacterial adhesins"/>
    <property type="match status" value="2"/>
</dbReference>
<dbReference type="CDD" id="cd00222">
    <property type="entry name" value="CollagenBindB"/>
    <property type="match status" value="1"/>
</dbReference>
<dbReference type="HOGENOM" id="CLU_556372_0_0_11"/>
<dbReference type="InterPro" id="IPR011252">
    <property type="entry name" value="Fibrogen-bd_dom1"/>
</dbReference>
<dbReference type="InterPro" id="IPR013783">
    <property type="entry name" value="Ig-like_fold"/>
</dbReference>
<dbReference type="InterPro" id="IPR041033">
    <property type="entry name" value="SpaA_PFL_dom_1"/>
</dbReference>
<name>N6X699_9ACTO</name>
<keyword evidence="5" id="KW-0572">Peptidoglycan-anchor</keyword>
<dbReference type="InterPro" id="IPR041171">
    <property type="entry name" value="SDR_Ig"/>
</dbReference>
<dbReference type="Gene3D" id="2.60.40.1140">
    <property type="entry name" value="Collagen-binding surface protein Cna, B-type domain"/>
    <property type="match status" value="1"/>
</dbReference>
<dbReference type="PATRIC" id="fig|888050.3.peg.109"/>
<dbReference type="Gene3D" id="2.60.40.10">
    <property type="entry name" value="Immunoglobulins"/>
    <property type="match status" value="1"/>
</dbReference>
<comment type="caution">
    <text evidence="11">The sequence shown here is derived from an EMBL/GenBank/DDBJ whole genome shotgun (WGS) entry which is preliminary data.</text>
</comment>
<dbReference type="Gene3D" id="2.60.40.1280">
    <property type="match status" value="1"/>
</dbReference>
<dbReference type="Pfam" id="PF17961">
    <property type="entry name" value="Big_8"/>
    <property type="match status" value="1"/>
</dbReference>
<dbReference type="InterPro" id="IPR008456">
    <property type="entry name" value="Collagen-bd_dom"/>
</dbReference>
<keyword evidence="12" id="KW-1185">Reference proteome</keyword>
<evidence type="ECO:0000256" key="4">
    <source>
        <dbReference type="ARBA" id="ARBA00022729"/>
    </source>
</evidence>
<dbReference type="eggNOG" id="COG4932">
    <property type="taxonomic scope" value="Bacteria"/>
</dbReference>
<sequence length="567" mass="62090">MSMRRLAALFAFILAFALVIPGLTMTAKAEAKNVDVKITSFEIQNVKEEKVDQIFFGDMFRLVMDWDAKHLGMSIHEGDYFDITLPEAMRFPSEVTERDFDVKDKTSGKVVGSGHVTPGAGSIGGTVRITFNKEVENKYNLHGSMWLGAKFEETKINKGVVNDFSVTVNGKATTASVTPLDHGDITNEDLLKWGKPVEGKPKIVRWGARINGAKKNYKNVVLSDELVGEGDETFVEGSFELWRVEFNTNGTIKQQLEKIDLTGKLDLSPDKKRFTIDLGDINGEQYSLHYQTSYNKAGSSLKNTLKLGSQDQETKQHIYTYRSVTSGGDATGDLASRIKLIKVDADDDTIVLKDAVFEVTKPGDPNFAPLELTTGEDGTVTSEPLEQGTYKVKEKKAPKGYEPSDEEFTLEVTRDGGAVQTITNKRLFFEAPVVKKWQDSNNKAGKRPDSVKVQLFANGKELGQPVVLNEANGWSHKWPGLILQENGADIVYSVKEVDVPAGYESVVTGDAQNGFMVTNTFVEKNTDGGKKLAKTGFSGGGLALASLVLGGAGAAILVARRRKHSQD</sequence>
<evidence type="ECO:0000256" key="2">
    <source>
        <dbReference type="ARBA" id="ARBA00022512"/>
    </source>
</evidence>
<dbReference type="GO" id="GO:0005518">
    <property type="term" value="F:collagen binding"/>
    <property type="evidence" value="ECO:0007669"/>
    <property type="project" value="InterPro"/>
</dbReference>
<evidence type="ECO:0000259" key="8">
    <source>
        <dbReference type="Pfam" id="PF05738"/>
    </source>
</evidence>
<keyword evidence="3" id="KW-0964">Secreted</keyword>
<dbReference type="InterPro" id="IPR008454">
    <property type="entry name" value="Collagen-bd_Cna-like_B-typ_dom"/>
</dbReference>
<dbReference type="Pfam" id="PF05738">
    <property type="entry name" value="Cna_B"/>
    <property type="match status" value="1"/>
</dbReference>
<keyword evidence="2" id="KW-0134">Cell wall</keyword>
<evidence type="ECO:0000256" key="3">
    <source>
        <dbReference type="ARBA" id="ARBA00022525"/>
    </source>
</evidence>
<dbReference type="GO" id="GO:0005975">
    <property type="term" value="P:carbohydrate metabolic process"/>
    <property type="evidence" value="ECO:0007669"/>
    <property type="project" value="UniProtKB-ARBA"/>
</dbReference>
<protein>
    <submittedName>
        <fullName evidence="11">Uncharacterized protein</fullName>
    </submittedName>
</protein>
<dbReference type="AlphaFoldDB" id="N6X699"/>
<keyword evidence="6" id="KW-0472">Membrane</keyword>
<evidence type="ECO:0000259" key="9">
    <source>
        <dbReference type="Pfam" id="PF17802"/>
    </source>
</evidence>
<feature type="domain" description="SDR-like Ig" evidence="10">
    <location>
        <begin position="58"/>
        <end position="158"/>
    </location>
</feature>
<keyword evidence="4" id="KW-0732">Signal</keyword>
<comment type="subcellular location">
    <subcellularLocation>
        <location evidence="1">Secreted</location>
        <location evidence="1">Cell wall</location>
        <topology evidence="1">Peptidoglycan-anchor</topology>
    </subcellularLocation>
</comment>
<dbReference type="Gene3D" id="2.60.40.740">
    <property type="match status" value="1"/>
</dbReference>
<feature type="domain" description="Collagen binding" evidence="7">
    <location>
        <begin position="188"/>
        <end position="316"/>
    </location>
</feature>
<evidence type="ECO:0000259" key="7">
    <source>
        <dbReference type="Pfam" id="PF05737"/>
    </source>
</evidence>
<feature type="domain" description="CNA-B" evidence="8">
    <location>
        <begin position="433"/>
        <end position="520"/>
    </location>
</feature>
<keyword evidence="6" id="KW-1133">Transmembrane helix</keyword>
<dbReference type="SUPFAM" id="SSF49478">
    <property type="entry name" value="Cna protein B-type domain"/>
    <property type="match status" value="2"/>
</dbReference>
<dbReference type="Pfam" id="PF17802">
    <property type="entry name" value="SpaA"/>
    <property type="match status" value="1"/>
</dbReference>
<evidence type="ECO:0000256" key="5">
    <source>
        <dbReference type="ARBA" id="ARBA00023088"/>
    </source>
</evidence>
<dbReference type="Pfam" id="PF05737">
    <property type="entry name" value="Collagen_bind"/>
    <property type="match status" value="1"/>
</dbReference>
<evidence type="ECO:0000313" key="11">
    <source>
        <dbReference type="EMBL" id="ENO19191.1"/>
    </source>
</evidence>
<dbReference type="GO" id="GO:0007155">
    <property type="term" value="P:cell adhesion"/>
    <property type="evidence" value="ECO:0007669"/>
    <property type="project" value="InterPro"/>
</dbReference>
<evidence type="ECO:0000313" key="12">
    <source>
        <dbReference type="Proteomes" id="UP000013015"/>
    </source>
</evidence>
<dbReference type="EMBL" id="AQHZ01000001">
    <property type="protein sequence ID" value="ENO19191.1"/>
    <property type="molecule type" value="Genomic_DNA"/>
</dbReference>
<keyword evidence="6" id="KW-0812">Transmembrane</keyword>
<organism evidence="11 12">
    <name type="scientific">Schaalia cardiffensis F0333</name>
    <dbReference type="NCBI Taxonomy" id="888050"/>
    <lineage>
        <taxon>Bacteria</taxon>
        <taxon>Bacillati</taxon>
        <taxon>Actinomycetota</taxon>
        <taxon>Actinomycetes</taxon>
        <taxon>Actinomycetales</taxon>
        <taxon>Actinomycetaceae</taxon>
        <taxon>Schaalia</taxon>
    </lineage>
</organism>
<evidence type="ECO:0000256" key="6">
    <source>
        <dbReference type="SAM" id="Phobius"/>
    </source>
</evidence>
<dbReference type="STRING" id="888050.HMPREF9004_0110"/>
<gene>
    <name evidence="11" type="ORF">HMPREF9004_0110</name>
</gene>
<reference evidence="11 12" key="1">
    <citation type="submission" date="2013-03" db="EMBL/GenBank/DDBJ databases">
        <title>Reference genome for the Human Microbiome Project.</title>
        <authorList>
            <person name="Aqrawi P."/>
            <person name="Ayvaz T."/>
            <person name="Bess C."/>
            <person name="Blankenburg K."/>
            <person name="Coyle M."/>
            <person name="Deng J."/>
            <person name="Forbes L."/>
            <person name="Fowler G."/>
            <person name="Francisco L."/>
            <person name="Fu Q."/>
            <person name="Gibbs R."/>
            <person name="Gross S."/>
            <person name="Gubbala S."/>
            <person name="Hale W."/>
            <person name="Hemphill L."/>
            <person name="Highlander S."/>
            <person name="Hirani K."/>
            <person name="Jackson L."/>
            <person name="Jakkamsetti A."/>
            <person name="Javaid M."/>
            <person name="Jayaseelan J.C."/>
            <person name="Jiang H."/>
            <person name="Joshi V."/>
            <person name="Korchina V."/>
            <person name="Kovar C."/>
            <person name="Lara F."/>
            <person name="Lee S."/>
            <person name="Liu Y."/>
            <person name="Mata R."/>
            <person name="Mathew T."/>
            <person name="Munidasa M."/>
            <person name="Muzny D."/>
            <person name="Nazareth L."/>
            <person name="Ngo R."/>
            <person name="Nguyen L."/>
            <person name="Nguyen N."/>
            <person name="Okwuonu G."/>
            <person name="Ongeri F."/>
            <person name="Palculict T."/>
            <person name="Patil S."/>
            <person name="Petrosino J."/>
            <person name="Pham C."/>
            <person name="Pham P."/>
            <person name="Pu L.-L."/>
            <person name="Qin X."/>
            <person name="Qu J."/>
            <person name="Reid J."/>
            <person name="Ross M."/>
            <person name="Ruth R."/>
            <person name="Saada N."/>
            <person name="San Lucas F."/>
            <person name="Santibanez J."/>
            <person name="Shang Y."/>
            <person name="Simmons D."/>
            <person name="Song X.-Z."/>
            <person name="Tang L.-Y."/>
            <person name="Thornton R."/>
            <person name="Warren J."/>
            <person name="Weissenberger G."/>
            <person name="Wilczek-Boney K."/>
            <person name="Worley K."/>
            <person name="Youmans B."/>
            <person name="Zhang J."/>
            <person name="Zhang L."/>
            <person name="Zhao Z."/>
            <person name="Zhou C."/>
            <person name="Zhu D."/>
            <person name="Zhu Y."/>
        </authorList>
    </citation>
    <scope>NUCLEOTIDE SEQUENCE [LARGE SCALE GENOMIC DNA]</scope>
    <source>
        <strain evidence="11 12">F0333</strain>
    </source>
</reference>
<proteinExistence type="predicted"/>
<feature type="transmembrane region" description="Helical" evidence="6">
    <location>
        <begin position="540"/>
        <end position="559"/>
    </location>
</feature>
<accession>N6X699</accession>